<evidence type="ECO:0000313" key="1">
    <source>
        <dbReference type="EMBL" id="WIT13796.1"/>
    </source>
</evidence>
<gene>
    <name evidence="1" type="ORF">PFX98_09285</name>
</gene>
<dbReference type="AlphaFoldDB" id="A0AA95NPJ8"/>
<dbReference type="EMBL" id="CP116346">
    <property type="protein sequence ID" value="WIT13796.1"/>
    <property type="molecule type" value="Genomic_DNA"/>
</dbReference>
<reference evidence="1" key="1">
    <citation type="submission" date="2023-01" db="EMBL/GenBank/DDBJ databases">
        <title>Whole genome sequence of Paucibacter sp. S2-9 isolated from pond sediment.</title>
        <authorList>
            <person name="Jung J.Y."/>
        </authorList>
    </citation>
    <scope>NUCLEOTIDE SEQUENCE</scope>
    <source>
        <strain evidence="1">S2-9</strain>
    </source>
</reference>
<protein>
    <submittedName>
        <fullName evidence="1">DUF6502 family protein</fullName>
    </submittedName>
</protein>
<dbReference type="Proteomes" id="UP001177769">
    <property type="component" value="Chromosome"/>
</dbReference>
<name>A0AA95NPJ8_9BURK</name>
<organism evidence="1 2">
    <name type="scientific">Paucibacter sediminis</name>
    <dbReference type="NCBI Taxonomy" id="3019553"/>
    <lineage>
        <taxon>Bacteria</taxon>
        <taxon>Pseudomonadati</taxon>
        <taxon>Pseudomonadota</taxon>
        <taxon>Betaproteobacteria</taxon>
        <taxon>Burkholderiales</taxon>
        <taxon>Sphaerotilaceae</taxon>
        <taxon>Roseateles</taxon>
    </lineage>
</organism>
<evidence type="ECO:0000313" key="2">
    <source>
        <dbReference type="Proteomes" id="UP001177769"/>
    </source>
</evidence>
<dbReference type="Pfam" id="PF20112">
    <property type="entry name" value="DUF6502"/>
    <property type="match status" value="1"/>
</dbReference>
<dbReference type="KEGG" id="pais:PFX98_09285"/>
<proteinExistence type="predicted"/>
<accession>A0AA95NPJ8</accession>
<sequence>MKSAATLALEFSLKVVRPLARMLIKSGVAYPAFAQALKTEFLAAAQQELKQRGMPQTDSAVSLLSGVHRRDVRNLTRPAEVKAADAEAFRPLSLAAEVVGRWLNDAPFLDAQGRPKLLPRSAGDDSFDALVTRVSSDVRPRAVLDELLRLGGVAEEPEGIRLLAEEFTPRQGLEELAWLCADNLRDALSAGTANLLGEDKFLEQSIFVDELTPASVARLHQVSRQAWRQAFKLVMQEAQDRFNDDAQHAEAAQKNQRARFGVYFYAEPMNEGEKP</sequence>
<dbReference type="RefSeq" id="WP_285234916.1">
    <property type="nucleotide sequence ID" value="NZ_CP116346.1"/>
</dbReference>
<dbReference type="InterPro" id="IPR045445">
    <property type="entry name" value="DUF6502"/>
</dbReference>
<keyword evidence="2" id="KW-1185">Reference proteome</keyword>